<dbReference type="Proteomes" id="UP000779900">
    <property type="component" value="Unassembled WGS sequence"/>
</dbReference>
<feature type="binding site" evidence="9">
    <location>
        <position position="85"/>
    </location>
    <ligand>
        <name>pyridoxal 5'-phosphate</name>
        <dbReference type="ChEBI" id="CHEBI:597326"/>
    </ligand>
</feature>
<dbReference type="InterPro" id="IPR001216">
    <property type="entry name" value="P-phosphate_BS"/>
</dbReference>
<organism evidence="12 13">
    <name type="scientific">candidate division WOR-3 bacterium</name>
    <dbReference type="NCBI Taxonomy" id="2052148"/>
    <lineage>
        <taxon>Bacteria</taxon>
        <taxon>Bacteria division WOR-3</taxon>
    </lineage>
</organism>
<evidence type="ECO:0000256" key="9">
    <source>
        <dbReference type="PIRSR" id="PIRSR605856-50"/>
    </source>
</evidence>
<evidence type="ECO:0000256" key="8">
    <source>
        <dbReference type="ARBA" id="ARBA00047931"/>
    </source>
</evidence>
<feature type="binding site" evidence="9">
    <location>
        <begin position="190"/>
        <end position="194"/>
    </location>
    <ligand>
        <name>pyridoxal 5'-phosphate</name>
        <dbReference type="ChEBI" id="CHEBI:597326"/>
    </ligand>
</feature>
<keyword evidence="4" id="KW-0028">Amino-acid biosynthesis</keyword>
<dbReference type="InterPro" id="IPR005856">
    <property type="entry name" value="Cys_synth"/>
</dbReference>
<dbReference type="PANTHER" id="PTHR10314">
    <property type="entry name" value="CYSTATHIONINE BETA-SYNTHASE"/>
    <property type="match status" value="1"/>
</dbReference>
<evidence type="ECO:0000256" key="2">
    <source>
        <dbReference type="ARBA" id="ARBA00007103"/>
    </source>
</evidence>
<feature type="domain" description="Tryptophan synthase beta chain-like PALP" evidence="11">
    <location>
        <begin position="19"/>
        <end position="306"/>
    </location>
</feature>
<dbReference type="InterPro" id="IPR050214">
    <property type="entry name" value="Cys_Synth/Cystath_Beta-Synth"/>
</dbReference>
<evidence type="ECO:0000256" key="5">
    <source>
        <dbReference type="ARBA" id="ARBA00022679"/>
    </source>
</evidence>
<name>A0A937XIH5_UNCW3</name>
<evidence type="ECO:0000256" key="3">
    <source>
        <dbReference type="ARBA" id="ARBA00012681"/>
    </source>
</evidence>
<dbReference type="EMBL" id="VGIR01000054">
    <property type="protein sequence ID" value="MBM3331989.1"/>
    <property type="molecule type" value="Genomic_DNA"/>
</dbReference>
<feature type="modified residue" description="N6-(pyridoxal phosphate)lysine" evidence="10">
    <location>
        <position position="55"/>
    </location>
</feature>
<comment type="caution">
    <text evidence="12">The sequence shown here is derived from an EMBL/GenBank/DDBJ whole genome shotgun (WGS) entry which is preliminary data.</text>
</comment>
<comment type="catalytic activity">
    <reaction evidence="8">
        <text>O-acetyl-L-serine + hydrogen sulfide = L-cysteine + acetate</text>
        <dbReference type="Rhea" id="RHEA:14829"/>
        <dbReference type="ChEBI" id="CHEBI:29919"/>
        <dbReference type="ChEBI" id="CHEBI:30089"/>
        <dbReference type="ChEBI" id="CHEBI:35235"/>
        <dbReference type="ChEBI" id="CHEBI:58340"/>
        <dbReference type="EC" id="2.5.1.47"/>
    </reaction>
</comment>
<evidence type="ECO:0000313" key="13">
    <source>
        <dbReference type="Proteomes" id="UP000779900"/>
    </source>
</evidence>
<dbReference type="GO" id="GO:0006535">
    <property type="term" value="P:cysteine biosynthetic process from serine"/>
    <property type="evidence" value="ECO:0007669"/>
    <property type="project" value="InterPro"/>
</dbReference>
<comment type="cofactor">
    <cofactor evidence="1 9">
        <name>pyridoxal 5'-phosphate</name>
        <dbReference type="ChEBI" id="CHEBI:597326"/>
    </cofactor>
</comment>
<dbReference type="GO" id="GO:0004124">
    <property type="term" value="F:cysteine synthase activity"/>
    <property type="evidence" value="ECO:0007669"/>
    <property type="project" value="UniProtKB-EC"/>
</dbReference>
<gene>
    <name evidence="12" type="ORF">FJY68_09100</name>
</gene>
<keyword evidence="7" id="KW-0198">Cysteine biosynthesis</keyword>
<keyword evidence="5" id="KW-0808">Transferase</keyword>
<reference evidence="12" key="1">
    <citation type="submission" date="2019-03" db="EMBL/GenBank/DDBJ databases">
        <title>Lake Tanganyika Metagenome-Assembled Genomes (MAGs).</title>
        <authorList>
            <person name="Tran P."/>
        </authorList>
    </citation>
    <scope>NUCLEOTIDE SEQUENCE</scope>
    <source>
        <strain evidence="12">K_DeepCast_150m_m2_040</strain>
    </source>
</reference>
<dbReference type="InterPro" id="IPR036052">
    <property type="entry name" value="TrpB-like_PALP_sf"/>
</dbReference>
<protein>
    <recommendedName>
        <fullName evidence="3">cysteine synthase</fullName>
        <ecNumber evidence="3">2.5.1.47</ecNumber>
    </recommendedName>
</protein>
<evidence type="ECO:0000256" key="1">
    <source>
        <dbReference type="ARBA" id="ARBA00001933"/>
    </source>
</evidence>
<dbReference type="FunFam" id="3.40.50.1100:FF:000006">
    <property type="entry name" value="Cysteine synthase"/>
    <property type="match status" value="1"/>
</dbReference>
<dbReference type="InterPro" id="IPR001926">
    <property type="entry name" value="TrpB-like_PALP"/>
</dbReference>
<dbReference type="CDD" id="cd01561">
    <property type="entry name" value="CBS_like"/>
    <property type="match status" value="1"/>
</dbReference>
<dbReference type="EC" id="2.5.1.47" evidence="3"/>
<dbReference type="Pfam" id="PF00291">
    <property type="entry name" value="PALP"/>
    <property type="match status" value="1"/>
</dbReference>
<proteinExistence type="inferred from homology"/>
<evidence type="ECO:0000256" key="4">
    <source>
        <dbReference type="ARBA" id="ARBA00022605"/>
    </source>
</evidence>
<evidence type="ECO:0000256" key="7">
    <source>
        <dbReference type="ARBA" id="ARBA00023192"/>
    </source>
</evidence>
<evidence type="ECO:0000259" key="11">
    <source>
        <dbReference type="Pfam" id="PF00291"/>
    </source>
</evidence>
<dbReference type="SUPFAM" id="SSF53686">
    <property type="entry name" value="Tryptophan synthase beta subunit-like PLP-dependent enzymes"/>
    <property type="match status" value="1"/>
</dbReference>
<sequence length="341" mass="37085">MTSLPPLPASTNAISRSVLDFIGNTPMMELSVEHEGRRWRFFAKLEFMNPTGSVKDRIAKYIIERAEERGELKPGSIVVEATSGNTGIGLSMVCTVKGYRLIICMPEHMSLERQKIMTNLGAELCLTPTPESFAGSRARAEAIAARDANVFLPRQFQNADNVACHYNTTAVELLRQLAGVRVDAFVAGVGTGGTLMGVGRRLREVYPQVKVVAVEPAEATALTGGTTMEVHQIAGIGDGFIPEIVDVKQIDWTEIPRSADAVEMARQISRTYGIMVGVSSGANVLAAINVLKRLGTDKVVATVLPDRSERYFSTDLYGSQRAGAVRRCTENCEDPFCDLRT</sequence>
<dbReference type="Gene3D" id="3.40.50.1100">
    <property type="match status" value="2"/>
</dbReference>
<comment type="similarity">
    <text evidence="2">Belongs to the cysteine synthase/cystathionine beta-synthase family.</text>
</comment>
<dbReference type="PROSITE" id="PS00901">
    <property type="entry name" value="CYS_SYNTHASE"/>
    <property type="match status" value="1"/>
</dbReference>
<dbReference type="NCBIfam" id="TIGR01136">
    <property type="entry name" value="cysKM"/>
    <property type="match status" value="1"/>
</dbReference>
<accession>A0A937XIH5</accession>
<evidence type="ECO:0000256" key="10">
    <source>
        <dbReference type="PIRSR" id="PIRSR605856-51"/>
    </source>
</evidence>
<feature type="binding site" evidence="9">
    <location>
        <position position="279"/>
    </location>
    <ligand>
        <name>pyridoxal 5'-phosphate</name>
        <dbReference type="ChEBI" id="CHEBI:597326"/>
    </ligand>
</feature>
<dbReference type="AlphaFoldDB" id="A0A937XIH5"/>
<keyword evidence="6 9" id="KW-0663">Pyridoxal phosphate</keyword>
<evidence type="ECO:0000256" key="6">
    <source>
        <dbReference type="ARBA" id="ARBA00022898"/>
    </source>
</evidence>
<evidence type="ECO:0000313" key="12">
    <source>
        <dbReference type="EMBL" id="MBM3331989.1"/>
    </source>
</evidence>